<evidence type="ECO:0000313" key="3">
    <source>
        <dbReference type="Proteomes" id="UP000305202"/>
    </source>
</evidence>
<dbReference type="Proteomes" id="UP000305202">
    <property type="component" value="Unassembled WGS sequence"/>
</dbReference>
<comment type="caution">
    <text evidence="2">The sequence shown here is derived from an EMBL/GenBank/DDBJ whole genome shotgun (WGS) entry which is preliminary data.</text>
</comment>
<proteinExistence type="predicted"/>
<dbReference type="RefSeq" id="WP_136988606.1">
    <property type="nucleotide sequence ID" value="NZ_SZPQ01000002.1"/>
</dbReference>
<reference evidence="2 3" key="1">
    <citation type="submission" date="2019-04" db="EMBL/GenBank/DDBJ databases">
        <authorList>
            <person name="Li M."/>
            <person name="Gao C."/>
        </authorList>
    </citation>
    <scope>NUCLEOTIDE SEQUENCE [LARGE SCALE GENOMIC DNA]</scope>
    <source>
        <strain evidence="2 3">BGMRC 2031</strain>
    </source>
</reference>
<name>A0ABY2SQG5_9HYPH</name>
<keyword evidence="3" id="KW-1185">Reference proteome</keyword>
<evidence type="ECO:0000313" key="2">
    <source>
        <dbReference type="EMBL" id="TKI08332.1"/>
    </source>
</evidence>
<evidence type="ECO:0000256" key="1">
    <source>
        <dbReference type="SAM" id="MobiDB-lite"/>
    </source>
</evidence>
<protein>
    <submittedName>
        <fullName evidence="2">Uncharacterized protein</fullName>
    </submittedName>
</protein>
<feature type="region of interest" description="Disordered" evidence="1">
    <location>
        <begin position="1"/>
        <end position="23"/>
    </location>
</feature>
<accession>A0ABY2SQG5</accession>
<gene>
    <name evidence="2" type="ORF">FCN80_04095</name>
</gene>
<organism evidence="2 3">
    <name type="scientific">Martelella alba</name>
    <dbReference type="NCBI Taxonomy" id="2590451"/>
    <lineage>
        <taxon>Bacteria</taxon>
        <taxon>Pseudomonadati</taxon>
        <taxon>Pseudomonadota</taxon>
        <taxon>Alphaproteobacteria</taxon>
        <taxon>Hyphomicrobiales</taxon>
        <taxon>Aurantimonadaceae</taxon>
        <taxon>Martelella</taxon>
    </lineage>
</organism>
<feature type="compositionally biased region" description="Polar residues" evidence="1">
    <location>
        <begin position="1"/>
        <end position="22"/>
    </location>
</feature>
<sequence>MSYPNDQGNPASSIPVQSSEMPASTLVDRSGTVNAGVSAVAVAAGGTGYAVNDTISIGNGVSLLVTTVNAGVITAVSVANIGSVASAATPTNPVAQVATSGAGTGATFNLTWGAGVSTQIMPANAARRRYRIQNLSTTEVLWLNDTGGVAGASTPGSYGLTPSQGNYPGDYYEFYSVFAISVYAATPGHVFSAAEY</sequence>
<dbReference type="EMBL" id="SZPQ01000002">
    <property type="protein sequence ID" value="TKI08332.1"/>
    <property type="molecule type" value="Genomic_DNA"/>
</dbReference>